<dbReference type="SUPFAM" id="SSF52980">
    <property type="entry name" value="Restriction endonuclease-like"/>
    <property type="match status" value="1"/>
</dbReference>
<dbReference type="STRING" id="316056.RPC_3080"/>
<dbReference type="InterPro" id="IPR025103">
    <property type="entry name" value="DUF4011"/>
</dbReference>
<dbReference type="Pfam" id="PF11784">
    <property type="entry name" value="DUF3320"/>
    <property type="match status" value="1"/>
</dbReference>
<feature type="domain" description="DNA2/NAM7 helicase-like C-terminal" evidence="4">
    <location>
        <begin position="1391"/>
        <end position="1589"/>
    </location>
</feature>
<dbReference type="CDD" id="cd18808">
    <property type="entry name" value="SF1_C_Upf1"/>
    <property type="match status" value="1"/>
</dbReference>
<dbReference type="InterPro" id="IPR041677">
    <property type="entry name" value="DNA2/NAM7_AAA_11"/>
</dbReference>
<dbReference type="eggNOG" id="COG2852">
    <property type="taxonomic scope" value="Bacteria"/>
</dbReference>
<dbReference type="PANTHER" id="PTHR10887:SF495">
    <property type="entry name" value="HELICASE SENATAXIN ISOFORM X1-RELATED"/>
    <property type="match status" value="1"/>
</dbReference>
<dbReference type="InterPro" id="IPR045055">
    <property type="entry name" value="DNA2/NAM7-like"/>
</dbReference>
<accession>Q212R4</accession>
<sequence>MNNIENDSTEENAASMAGGGPSDPCVDLAVDIAATLTFASHQNSIPVIRSIRIENPTDDGIQNVRLELTASPAFVRTKTWTIDRVGAQNGVTLSDRRVDLDAAYLAGLDEAERGDITLRLMQGTAVLAETIIPVRLLARDEWGGVADMAQLLPSFVMPNDPAIFRLLRSAAERLAEHGHSSALDGYQSNDPNRAYMLTAAIYSAIAGLGLHYAQPPASFELRGQKVRGPSKIVQDGLATCLDTTLLFAAAIEAAGLNSVAILLDGHAFVGVWLVKRTLPRTVECDVAEIRKAIAPRELVVFETTGVTHRPAMTFEQAIKLGETKLDEGAPQRFASAIDIARSRSGGIMPLASHQTADPDSAADDDAPSDIGLPAVPDIAMPADAVEQKPSSPAGRIERWRNRLLDLGLRNRLLNFSDSKRTVAFVCPDIGYLEDRLADGIAIKLISLPEQNPLGERDPSLHRETRGQDLHRGFAAEALRRDELSSMLEPKELFARLTALYRQAKSDITEGGTNTLYLAVGVLKWKKKPTDERVYRAPLLLLPVKLERSGASDRFRLRFHEDEPRLNATLLQFLKVEFDLSLPDFRDGLPQDTSGINVALLFEQMRRAVRDAPGFEIAEDIALSTFSFAKYLMWKDLTDRVDSLRQNRVVSHLIDNPEHAFPGAAETFPDENEIDRNFSPADIVMPLPADSSQIAAALAATQDRDFVIVGPPGTGKSQTIANMIASCLAARKTVLFVAEKTAALDVVYRRLREHGLGDHCLELHSSKADRKHFFAQLKNSWEKRGDANASQWVTLNDRLQIRRDELNAYARALHRKSPNGLTPYIAMGIAAAGHDRHAPALRWPSIGAHDAVGYRQLDDLAKQLGQTFAAVTTRPVLALVHVEEWTGAWQEQLLKAARNLGRAAAQAQAALAKLSARFGLSDVADTSIDGVGYFADLARNVIATAGADYTIILHKDFATLTRAIGELENAITSYRDGETGLSRRYPPDAVARIPIDELDRDWRQANASMWPKSWFAARRVRRLLGSYAGAKAADPTTDLPRLRAMQATHHAIAGNAISSTPLAFAGLDTDCDGLRRHLQSAERLRNSLVQLGEFAGDVSRVAASIAAGLKGQANQPQIAAGKDFIARYEALIETIAAFETCAGLPLGDRAADDFLGRVSQQMDELEQSHNLFRDWSSWCAVRARGIAQGLAPLVADLENDAVAPGDSQTAFRLGYARWWLPLAIDDSRELRSFRRFQHEHAITDFREIDDLVRAHASQKVVSSLVHGLPAADAVPRKSELGALRHQMGLQRPSASIRDMISAMPESFAKLAPCVLMSPLSIAQYLPTQQTLFDVVIFDEASQIATWDAVGAIARGRQTIIVGDPKQLPPTNFFGRNDADGGDVPQHEQDLESILDEAQASGLPTRQLRWHYRSRHESLIAFSNWYYYGNHLITFPSPVTEDQAVSLTFVPTGVYGRGSSRSNLEEARAIVADIGARLRSWLALPEPQRPTLGVITFNQPQQELILDLLDDTRRGNPALEWFFAEDRIEPVIVKNLENIQGDERDVILFSITYCRDAAGRLPMTFGAINQDGGERRLNVAVTRARRELKVFSGIRADDIDLGRSRAIGVQHLKAFLDYAVRGAVALPAQDAGSQGEMESPFEEAVAAQLERRGWQVVPQVGVSGFRIDLGVRHPDHAGIYLAGIECDGATYHSSATARDRDKVREQVLCGLGWTILRVWSTDWWFNAAEAIERLQQGLESALTESRASRAETKAADSPDPIDESQITAAGGLENDDLAGSDAPKETESVAIGIAALNLPEIRIASLDLPVEATPDSQANPTFAITDLSCFKADPDCFFEFSYRPTLQAMVDAIIEQEAPLREDVLAQRIARAHGWLRTGGRIRAQIDLHPRKLDRTEETSGVFLWKPGTILSRVPFRAALGPEHRRPLSDICIAELADFVIAHRTALQEDDPPLVYARLLQVERLAASSRERLNEAIARAETLGI</sequence>
<dbReference type="Gene3D" id="3.40.50.300">
    <property type="entry name" value="P-loop containing nucleotide triphosphate hydrolases"/>
    <property type="match status" value="3"/>
</dbReference>
<evidence type="ECO:0000259" key="4">
    <source>
        <dbReference type="Pfam" id="PF13087"/>
    </source>
</evidence>
<evidence type="ECO:0000256" key="1">
    <source>
        <dbReference type="SAM" id="MobiDB-lite"/>
    </source>
</evidence>
<dbReference type="Pfam" id="PF13086">
    <property type="entry name" value="AAA_11"/>
    <property type="match status" value="2"/>
</dbReference>
<dbReference type="Pfam" id="PF13195">
    <property type="entry name" value="DUF4011"/>
    <property type="match status" value="1"/>
</dbReference>
<dbReference type="PANTHER" id="PTHR10887">
    <property type="entry name" value="DNA2/NAM7 HELICASE FAMILY"/>
    <property type="match status" value="1"/>
</dbReference>
<gene>
    <name evidence="6" type="ordered locus">RPC_3080</name>
</gene>
<dbReference type="RefSeq" id="WP_011473513.1">
    <property type="nucleotide sequence ID" value="NC_007925.1"/>
</dbReference>
<dbReference type="Pfam" id="PF13087">
    <property type="entry name" value="AAA_12"/>
    <property type="match status" value="1"/>
</dbReference>
<dbReference type="HOGENOM" id="CLU_000788_0_1_5"/>
<dbReference type="FunFam" id="3.40.50.300:FF:002063">
    <property type="entry name" value="DNA helicase related protein"/>
    <property type="match status" value="1"/>
</dbReference>
<dbReference type="SUPFAM" id="SSF52540">
    <property type="entry name" value="P-loop containing nucleoside triphosphate hydrolases"/>
    <property type="match status" value="1"/>
</dbReference>
<evidence type="ECO:0000313" key="6">
    <source>
        <dbReference type="EMBL" id="ABD88622.1"/>
    </source>
</evidence>
<reference evidence="6" key="1">
    <citation type="submission" date="2006-03" db="EMBL/GenBank/DDBJ databases">
        <title>Complete sequence of Rhodopseudomonas palustris BisB18.</title>
        <authorList>
            <consortium name="US DOE Joint Genome Institute"/>
            <person name="Copeland A."/>
            <person name="Lucas S."/>
            <person name="Lapidus A."/>
            <person name="Barry K."/>
            <person name="Detter J.C."/>
            <person name="Glavina del Rio T."/>
            <person name="Hammon N."/>
            <person name="Israni S."/>
            <person name="Dalin E."/>
            <person name="Tice H."/>
            <person name="Pitluck S."/>
            <person name="Chain P."/>
            <person name="Malfatti S."/>
            <person name="Shin M."/>
            <person name="Vergez L."/>
            <person name="Schmutz J."/>
            <person name="Larimer F."/>
            <person name="Land M."/>
            <person name="Hauser L."/>
            <person name="Pelletier D.A."/>
            <person name="Kyrpides N."/>
            <person name="Anderson I."/>
            <person name="Oda Y."/>
            <person name="Harwood C.S."/>
            <person name="Richardson P."/>
        </authorList>
    </citation>
    <scope>NUCLEOTIDE SEQUENCE [LARGE SCALE GENOMIC DNA]</scope>
    <source>
        <strain evidence="6">BisB18</strain>
    </source>
</reference>
<dbReference type="eggNOG" id="COG1112">
    <property type="taxonomic scope" value="Bacteria"/>
</dbReference>
<feature type="domain" description="Restriction endonuclease type II-like" evidence="5">
    <location>
        <begin position="1639"/>
        <end position="1734"/>
    </location>
</feature>
<protein>
    <recommendedName>
        <fullName evidence="7">DNA helicase</fullName>
    </recommendedName>
</protein>
<proteinExistence type="predicted"/>
<dbReference type="InterPro" id="IPR027417">
    <property type="entry name" value="P-loop_NTPase"/>
</dbReference>
<dbReference type="EMBL" id="CP000301">
    <property type="protein sequence ID" value="ABD88622.1"/>
    <property type="molecule type" value="Genomic_DNA"/>
</dbReference>
<feature type="region of interest" description="Disordered" evidence="1">
    <location>
        <begin position="1"/>
        <end position="20"/>
    </location>
</feature>
<dbReference type="InterPro" id="IPR047187">
    <property type="entry name" value="SF1_C_Upf1"/>
</dbReference>
<dbReference type="KEGG" id="rpc:RPC_3080"/>
<evidence type="ECO:0000259" key="2">
    <source>
        <dbReference type="Pfam" id="PF11784"/>
    </source>
</evidence>
<dbReference type="InterPro" id="IPR041679">
    <property type="entry name" value="DNA2/NAM7-like_C"/>
</dbReference>
<evidence type="ECO:0000259" key="5">
    <source>
        <dbReference type="Pfam" id="PF18741"/>
    </source>
</evidence>
<dbReference type="InterPro" id="IPR021754">
    <property type="entry name" value="DUF3320"/>
</dbReference>
<organism evidence="6">
    <name type="scientific">Rhodopseudomonas palustris (strain BisB18)</name>
    <dbReference type="NCBI Taxonomy" id="316056"/>
    <lineage>
        <taxon>Bacteria</taxon>
        <taxon>Pseudomonadati</taxon>
        <taxon>Pseudomonadota</taxon>
        <taxon>Alphaproteobacteria</taxon>
        <taxon>Hyphomicrobiales</taxon>
        <taxon>Nitrobacteraceae</taxon>
        <taxon>Rhodopseudomonas</taxon>
    </lineage>
</organism>
<evidence type="ECO:0000259" key="3">
    <source>
        <dbReference type="Pfam" id="PF13086"/>
    </source>
</evidence>
<name>Q212R4_RHOPB</name>
<feature type="compositionally biased region" description="Basic and acidic residues" evidence="1">
    <location>
        <begin position="1744"/>
        <end position="1754"/>
    </location>
</feature>
<feature type="domain" description="DNA2/NAM7 helicase helicase" evidence="3">
    <location>
        <begin position="1315"/>
        <end position="1369"/>
    </location>
</feature>
<dbReference type="InterPro" id="IPR011335">
    <property type="entry name" value="Restrct_endonuc-II-like"/>
</dbReference>
<feature type="domain" description="DNA2/NAM7 helicase helicase" evidence="3">
    <location>
        <begin position="689"/>
        <end position="752"/>
    </location>
</feature>
<dbReference type="Gene3D" id="3.40.960.10">
    <property type="entry name" value="VSR Endonuclease"/>
    <property type="match status" value="1"/>
</dbReference>
<feature type="domain" description="DUF3320" evidence="2">
    <location>
        <begin position="1834"/>
        <end position="1882"/>
    </location>
</feature>
<dbReference type="Pfam" id="PF18741">
    <property type="entry name" value="MTES_1575"/>
    <property type="match status" value="1"/>
</dbReference>
<dbReference type="GO" id="GO:0004386">
    <property type="term" value="F:helicase activity"/>
    <property type="evidence" value="ECO:0007669"/>
    <property type="project" value="InterPro"/>
</dbReference>
<dbReference type="InterPro" id="IPR049468">
    <property type="entry name" value="Restrct_endonuc-II-like_dom"/>
</dbReference>
<dbReference type="OrthoDB" id="9757917at2"/>
<feature type="region of interest" description="Disordered" evidence="1">
    <location>
        <begin position="1743"/>
        <end position="1764"/>
    </location>
</feature>
<dbReference type="FunFam" id="3.40.960.10:FF:000002">
    <property type="entry name" value="DNA helicase related protein"/>
    <property type="match status" value="1"/>
</dbReference>
<evidence type="ECO:0008006" key="7">
    <source>
        <dbReference type="Google" id="ProtNLM"/>
    </source>
</evidence>